<keyword evidence="3" id="KW-1185">Reference proteome</keyword>
<name>A0A423SH25_PENVA</name>
<dbReference type="SUPFAM" id="SSF53335">
    <property type="entry name" value="S-adenosyl-L-methionine-dependent methyltransferases"/>
    <property type="match status" value="1"/>
</dbReference>
<proteinExistence type="predicted"/>
<dbReference type="GO" id="GO:0006888">
    <property type="term" value="P:endoplasmic reticulum to Golgi vesicle-mediated transport"/>
    <property type="evidence" value="ECO:0007669"/>
    <property type="project" value="TreeGrafter"/>
</dbReference>
<dbReference type="AlphaFoldDB" id="A0A423SH25"/>
<evidence type="ECO:0000313" key="3">
    <source>
        <dbReference type="Proteomes" id="UP000283509"/>
    </source>
</evidence>
<feature type="domain" description="Methyltransferase FkbM" evidence="1">
    <location>
        <begin position="21"/>
        <end position="178"/>
    </location>
</feature>
<dbReference type="InterPro" id="IPR029063">
    <property type="entry name" value="SAM-dependent_MTases_sf"/>
</dbReference>
<reference evidence="2 3" key="1">
    <citation type="submission" date="2018-04" db="EMBL/GenBank/DDBJ databases">
        <authorList>
            <person name="Zhang X."/>
            <person name="Yuan J."/>
            <person name="Li F."/>
            <person name="Xiang J."/>
        </authorList>
    </citation>
    <scope>NUCLEOTIDE SEQUENCE [LARGE SCALE GENOMIC DNA]</scope>
    <source>
        <tissue evidence="2">Muscle</tissue>
    </source>
</reference>
<dbReference type="EMBL" id="QCYY01003425">
    <property type="protein sequence ID" value="ROT63547.1"/>
    <property type="molecule type" value="Genomic_DNA"/>
</dbReference>
<accession>A0A423SH25</accession>
<dbReference type="GO" id="GO:0005789">
    <property type="term" value="C:endoplasmic reticulum membrane"/>
    <property type="evidence" value="ECO:0007669"/>
    <property type="project" value="TreeGrafter"/>
</dbReference>
<dbReference type="Proteomes" id="UP000283509">
    <property type="component" value="Unassembled WGS sequence"/>
</dbReference>
<dbReference type="GO" id="GO:0031902">
    <property type="term" value="C:late endosome membrane"/>
    <property type="evidence" value="ECO:0007669"/>
    <property type="project" value="TreeGrafter"/>
</dbReference>
<dbReference type="PANTHER" id="PTHR34009:SF2">
    <property type="entry name" value="PROTEIN STAR"/>
    <property type="match status" value="1"/>
</dbReference>
<protein>
    <submittedName>
        <fullName evidence="2">Protein Star</fullName>
    </submittedName>
</protein>
<dbReference type="GO" id="GO:0005794">
    <property type="term" value="C:Golgi apparatus"/>
    <property type="evidence" value="ECO:0007669"/>
    <property type="project" value="TreeGrafter"/>
</dbReference>
<dbReference type="OrthoDB" id="6357215at2759"/>
<gene>
    <name evidence="2" type="ORF">C7M84_018560</name>
</gene>
<evidence type="ECO:0000259" key="1">
    <source>
        <dbReference type="Pfam" id="PF05050"/>
    </source>
</evidence>
<evidence type="ECO:0000313" key="2">
    <source>
        <dbReference type="EMBL" id="ROT63547.1"/>
    </source>
</evidence>
<dbReference type="Gene3D" id="3.40.50.150">
    <property type="entry name" value="Vaccinia Virus protein VP39"/>
    <property type="match status" value="1"/>
</dbReference>
<dbReference type="GO" id="GO:0005886">
    <property type="term" value="C:plasma membrane"/>
    <property type="evidence" value="ECO:0007669"/>
    <property type="project" value="TreeGrafter"/>
</dbReference>
<dbReference type="InterPro" id="IPR006342">
    <property type="entry name" value="FkbM_mtfrase"/>
</dbReference>
<sequence>MGQAQRIDFILKGKRDGFYIECGALDGELRSNTLFFERERNWKGLLIEADPKNFKQMLLKHRKAYMSPACLAPTPYPTAVLFEQQENQGHIVGKQDNPSGGSEVGGVLEVQCFPLYSYLLALNVTTVDYFSLDVEGAEFSVLKTIPWEKVDIKTLSVEFIHDHEGKEAIQTYMLSKGYYVHSEVTHYNWLANDFIFVKN</sequence>
<comment type="caution">
    <text evidence="2">The sequence shown here is derived from an EMBL/GenBank/DDBJ whole genome shotgun (WGS) entry which is preliminary data.</text>
</comment>
<dbReference type="PANTHER" id="PTHR34009">
    <property type="entry name" value="PROTEIN STAR"/>
    <property type="match status" value="1"/>
</dbReference>
<dbReference type="GO" id="GO:0016197">
    <property type="term" value="P:endosomal transport"/>
    <property type="evidence" value="ECO:0007669"/>
    <property type="project" value="TreeGrafter"/>
</dbReference>
<dbReference type="Pfam" id="PF05050">
    <property type="entry name" value="Methyltransf_21"/>
    <property type="match status" value="1"/>
</dbReference>
<reference evidence="2 3" key="2">
    <citation type="submission" date="2019-01" db="EMBL/GenBank/DDBJ databases">
        <title>The decoding of complex shrimp genome reveals the adaptation for benthos swimmer, frequently molting mechanism and breeding impact on genome.</title>
        <authorList>
            <person name="Sun Y."/>
            <person name="Gao Y."/>
            <person name="Yu Y."/>
        </authorList>
    </citation>
    <scope>NUCLEOTIDE SEQUENCE [LARGE SCALE GENOMIC DNA]</scope>
    <source>
        <tissue evidence="2">Muscle</tissue>
    </source>
</reference>
<dbReference type="InterPro" id="IPR053202">
    <property type="entry name" value="EGF_Rcpt_Signaling_Reg"/>
</dbReference>
<organism evidence="2 3">
    <name type="scientific">Penaeus vannamei</name>
    <name type="common">Whiteleg shrimp</name>
    <name type="synonym">Litopenaeus vannamei</name>
    <dbReference type="NCBI Taxonomy" id="6689"/>
    <lineage>
        <taxon>Eukaryota</taxon>
        <taxon>Metazoa</taxon>
        <taxon>Ecdysozoa</taxon>
        <taxon>Arthropoda</taxon>
        <taxon>Crustacea</taxon>
        <taxon>Multicrustacea</taxon>
        <taxon>Malacostraca</taxon>
        <taxon>Eumalacostraca</taxon>
        <taxon>Eucarida</taxon>
        <taxon>Decapoda</taxon>
        <taxon>Dendrobranchiata</taxon>
        <taxon>Penaeoidea</taxon>
        <taxon>Penaeidae</taxon>
        <taxon>Penaeus</taxon>
    </lineage>
</organism>